<evidence type="ECO:0000313" key="3">
    <source>
        <dbReference type="EMBL" id="KAF4076492.1"/>
    </source>
</evidence>
<dbReference type="GO" id="GO:0098552">
    <property type="term" value="C:side of membrane"/>
    <property type="evidence" value="ECO:0007669"/>
    <property type="project" value="UniProtKB-KW"/>
</dbReference>
<name>A0A7J6A0W1_AMEME</name>
<dbReference type="InterPro" id="IPR045860">
    <property type="entry name" value="Snake_toxin-like_sf"/>
</dbReference>
<dbReference type="Gene3D" id="2.10.60.10">
    <property type="entry name" value="CD59"/>
    <property type="match status" value="1"/>
</dbReference>
<dbReference type="InterPro" id="IPR035076">
    <property type="entry name" value="Toxin/TOLIP"/>
</dbReference>
<keyword evidence="1" id="KW-0732">Signal</keyword>
<sequence length="90" mass="9842">MKTLVLTLGLALMLMSASALKCNHCISRNGVRCTTTTETCGYKQDACVSAIFLPPSPPSYFRRCISMADCLLLQTTSSIQARCCQRDLCN</sequence>
<proteinExistence type="predicted"/>
<feature type="chain" id="PRO_5029828653" description="Snake toxin/toxin-like domain-containing protein" evidence="1">
    <location>
        <begin position="20"/>
        <end position="90"/>
    </location>
</feature>
<dbReference type="AlphaFoldDB" id="A0A7J6A0W1"/>
<comment type="caution">
    <text evidence="3">The sequence shown here is derived from an EMBL/GenBank/DDBJ whole genome shotgun (WGS) entry which is preliminary data.</text>
</comment>
<dbReference type="EMBL" id="JAAGNN010000019">
    <property type="protein sequence ID" value="KAF4076492.1"/>
    <property type="molecule type" value="Genomic_DNA"/>
</dbReference>
<dbReference type="CDD" id="cd23611">
    <property type="entry name" value="TFP_LU_ECD_THFP5"/>
    <property type="match status" value="1"/>
</dbReference>
<accession>A0A7J6A0W1</accession>
<evidence type="ECO:0000259" key="2">
    <source>
        <dbReference type="Pfam" id="PF00087"/>
    </source>
</evidence>
<keyword evidence="4" id="KW-1185">Reference proteome</keyword>
<reference evidence="3 4" key="1">
    <citation type="submission" date="2020-02" db="EMBL/GenBank/DDBJ databases">
        <title>A chromosome-scale genome assembly of the black bullhead catfish (Ameiurus melas).</title>
        <authorList>
            <person name="Wen M."/>
            <person name="Zham M."/>
            <person name="Cabau C."/>
            <person name="Klopp C."/>
            <person name="Donnadieu C."/>
            <person name="Roques C."/>
            <person name="Bouchez O."/>
            <person name="Lampietro C."/>
            <person name="Jouanno E."/>
            <person name="Herpin A."/>
            <person name="Louis A."/>
            <person name="Berthelot C."/>
            <person name="Parey E."/>
            <person name="Roest-Crollius H."/>
            <person name="Braasch I."/>
            <person name="Postlethwait J."/>
            <person name="Robinson-Rechavi M."/>
            <person name="Echchiki A."/>
            <person name="Begum T."/>
            <person name="Montfort J."/>
            <person name="Schartl M."/>
            <person name="Bobe J."/>
            <person name="Guiguen Y."/>
        </authorList>
    </citation>
    <scope>NUCLEOTIDE SEQUENCE [LARGE SCALE GENOMIC DNA]</scope>
    <source>
        <strain evidence="3">M_S1</strain>
        <tissue evidence="3">Blood</tissue>
    </source>
</reference>
<organism evidence="3 4">
    <name type="scientific">Ameiurus melas</name>
    <name type="common">Black bullhead</name>
    <name type="synonym">Silurus melas</name>
    <dbReference type="NCBI Taxonomy" id="219545"/>
    <lineage>
        <taxon>Eukaryota</taxon>
        <taxon>Metazoa</taxon>
        <taxon>Chordata</taxon>
        <taxon>Craniata</taxon>
        <taxon>Vertebrata</taxon>
        <taxon>Euteleostomi</taxon>
        <taxon>Actinopterygii</taxon>
        <taxon>Neopterygii</taxon>
        <taxon>Teleostei</taxon>
        <taxon>Ostariophysi</taxon>
        <taxon>Siluriformes</taxon>
        <taxon>Ictaluridae</taxon>
        <taxon>Ameiurus</taxon>
    </lineage>
</organism>
<feature type="domain" description="Snake toxin/toxin-like" evidence="2">
    <location>
        <begin position="20"/>
        <end position="90"/>
    </location>
</feature>
<dbReference type="SUPFAM" id="SSF57302">
    <property type="entry name" value="Snake toxin-like"/>
    <property type="match status" value="1"/>
</dbReference>
<dbReference type="Pfam" id="PF00087">
    <property type="entry name" value="Toxin_TOLIP"/>
    <property type="match status" value="1"/>
</dbReference>
<feature type="signal peptide" evidence="1">
    <location>
        <begin position="1"/>
        <end position="19"/>
    </location>
</feature>
<dbReference type="Proteomes" id="UP000593565">
    <property type="component" value="Unassembled WGS sequence"/>
</dbReference>
<evidence type="ECO:0000313" key="4">
    <source>
        <dbReference type="Proteomes" id="UP000593565"/>
    </source>
</evidence>
<evidence type="ECO:0000256" key="1">
    <source>
        <dbReference type="SAM" id="SignalP"/>
    </source>
</evidence>
<protein>
    <recommendedName>
        <fullName evidence="2">Snake toxin/toxin-like domain-containing protein</fullName>
    </recommendedName>
</protein>
<gene>
    <name evidence="3" type="ORF">AMELA_G00215670</name>
</gene>